<evidence type="ECO:0000256" key="1">
    <source>
        <dbReference type="ARBA" id="ARBA00022723"/>
    </source>
</evidence>
<evidence type="ECO:0000256" key="3">
    <source>
        <dbReference type="PROSITE-ProRule" id="PRU00433"/>
    </source>
</evidence>
<evidence type="ECO:0000256" key="2">
    <source>
        <dbReference type="ARBA" id="ARBA00023004"/>
    </source>
</evidence>
<keyword evidence="4" id="KW-0732">Signal</keyword>
<dbReference type="GO" id="GO:0009055">
    <property type="term" value="F:electron transfer activity"/>
    <property type="evidence" value="ECO:0007669"/>
    <property type="project" value="InterPro"/>
</dbReference>
<reference evidence="6" key="1">
    <citation type="submission" date="2021-06" db="EMBL/GenBank/DDBJ databases">
        <authorList>
            <person name="Huq M.A."/>
        </authorList>
    </citation>
    <scope>NUCLEOTIDE SEQUENCE</scope>
    <source>
        <strain evidence="6">MAH-26</strain>
    </source>
</reference>
<organism evidence="6 7">
    <name type="scientific">Pinibacter aurantiacus</name>
    <dbReference type="NCBI Taxonomy" id="2851599"/>
    <lineage>
        <taxon>Bacteria</taxon>
        <taxon>Pseudomonadati</taxon>
        <taxon>Bacteroidota</taxon>
        <taxon>Chitinophagia</taxon>
        <taxon>Chitinophagales</taxon>
        <taxon>Chitinophagaceae</taxon>
        <taxon>Pinibacter</taxon>
    </lineage>
</organism>
<dbReference type="InterPro" id="IPR051459">
    <property type="entry name" value="Cytochrome_c-type_DH"/>
</dbReference>
<evidence type="ECO:0000313" key="7">
    <source>
        <dbReference type="Proteomes" id="UP000812270"/>
    </source>
</evidence>
<proteinExistence type="predicted"/>
<dbReference type="GO" id="GO:0020037">
    <property type="term" value="F:heme binding"/>
    <property type="evidence" value="ECO:0007669"/>
    <property type="project" value="InterPro"/>
</dbReference>
<keyword evidence="2 3" id="KW-0408">Iron</keyword>
<keyword evidence="3" id="KW-0349">Heme</keyword>
<evidence type="ECO:0000259" key="5">
    <source>
        <dbReference type="PROSITE" id="PS51007"/>
    </source>
</evidence>
<dbReference type="Proteomes" id="UP000812270">
    <property type="component" value="Unassembled WGS sequence"/>
</dbReference>
<sequence>MKKITLAIIFIAVAMAGAIVACNSSSAKTVSDDNGPAFHYTREQAEHGKYLVTAMGCSDCHTPLKMGPMGPEPDTSRFLSGHPMQVPVPHVDTSALKDWVLFNHTNTAIAGPWGVSFTGNLTSDPTGIGYWSFNQFKTALTKGKFKGLDSNRSILPPMPWQNYVHLKDEDLRDIFAFLKSTKPVHNVVPSHIPPTNFQ</sequence>
<name>A0A9E2W785_9BACT</name>
<keyword evidence="1 3" id="KW-0479">Metal-binding</keyword>
<keyword evidence="7" id="KW-1185">Reference proteome</keyword>
<dbReference type="InterPro" id="IPR009056">
    <property type="entry name" value="Cyt_c-like_dom"/>
</dbReference>
<dbReference type="GO" id="GO:0046872">
    <property type="term" value="F:metal ion binding"/>
    <property type="evidence" value="ECO:0007669"/>
    <property type="project" value="UniProtKB-KW"/>
</dbReference>
<evidence type="ECO:0000313" key="6">
    <source>
        <dbReference type="EMBL" id="MBV4355802.1"/>
    </source>
</evidence>
<dbReference type="AlphaFoldDB" id="A0A9E2W785"/>
<gene>
    <name evidence="6" type="ORF">KTO63_01490</name>
</gene>
<comment type="caution">
    <text evidence="6">The sequence shown here is derived from an EMBL/GenBank/DDBJ whole genome shotgun (WGS) entry which is preliminary data.</text>
</comment>
<feature type="chain" id="PRO_5039689784" evidence="4">
    <location>
        <begin position="28"/>
        <end position="198"/>
    </location>
</feature>
<dbReference type="RefSeq" id="WP_217789347.1">
    <property type="nucleotide sequence ID" value="NZ_JAHSPG010000001.1"/>
</dbReference>
<accession>A0A9E2W785</accession>
<evidence type="ECO:0000256" key="4">
    <source>
        <dbReference type="SAM" id="SignalP"/>
    </source>
</evidence>
<dbReference type="EMBL" id="JAHSPG010000001">
    <property type="protein sequence ID" value="MBV4355802.1"/>
    <property type="molecule type" value="Genomic_DNA"/>
</dbReference>
<feature type="signal peptide" evidence="4">
    <location>
        <begin position="1"/>
        <end position="27"/>
    </location>
</feature>
<protein>
    <submittedName>
        <fullName evidence="6">Diheme cytochrome c-553</fullName>
    </submittedName>
</protein>
<dbReference type="PANTHER" id="PTHR35008:SF4">
    <property type="entry name" value="BLL4482 PROTEIN"/>
    <property type="match status" value="1"/>
</dbReference>
<feature type="domain" description="Cytochrome c" evidence="5">
    <location>
        <begin position="43"/>
        <end position="182"/>
    </location>
</feature>
<dbReference type="PANTHER" id="PTHR35008">
    <property type="entry name" value="BLL4482 PROTEIN-RELATED"/>
    <property type="match status" value="1"/>
</dbReference>
<dbReference type="PROSITE" id="PS51257">
    <property type="entry name" value="PROKAR_LIPOPROTEIN"/>
    <property type="match status" value="1"/>
</dbReference>
<dbReference type="PROSITE" id="PS51007">
    <property type="entry name" value="CYTC"/>
    <property type="match status" value="1"/>
</dbReference>